<comment type="caution">
    <text evidence="1">The sequence shown here is derived from an EMBL/GenBank/DDBJ whole genome shotgun (WGS) entry which is preliminary data.</text>
</comment>
<proteinExistence type="predicted"/>
<reference evidence="2" key="1">
    <citation type="submission" date="2023-07" db="EMBL/GenBank/DDBJ databases">
        <title>Whole genome shotgun sequence of Streptomyces cacaoi subsp. asoensis NBRC 13813.</title>
        <authorList>
            <person name="Komaki H."/>
            <person name="Tamura T."/>
        </authorList>
    </citation>
    <scope>NUCLEOTIDE SEQUENCE [LARGE SCALE GENOMIC DNA]</scope>
    <source>
        <strain evidence="2">NBRC 13813</strain>
    </source>
</reference>
<name>A0ABQ3SB71_9ACTN</name>
<organism evidence="1 2">
    <name type="scientific">Streptomyces asoensis</name>
    <dbReference type="NCBI Taxonomy" id="249586"/>
    <lineage>
        <taxon>Bacteria</taxon>
        <taxon>Bacillati</taxon>
        <taxon>Actinomycetota</taxon>
        <taxon>Actinomycetes</taxon>
        <taxon>Kitasatosporales</taxon>
        <taxon>Streptomycetaceae</taxon>
        <taxon>Streptomyces</taxon>
    </lineage>
</organism>
<evidence type="ECO:0000313" key="1">
    <source>
        <dbReference type="EMBL" id="GHI65378.1"/>
    </source>
</evidence>
<accession>A0ABQ3SB71</accession>
<protein>
    <submittedName>
        <fullName evidence="1">Uncharacterized protein</fullName>
    </submittedName>
</protein>
<keyword evidence="2" id="KW-1185">Reference proteome</keyword>
<evidence type="ECO:0000313" key="2">
    <source>
        <dbReference type="Proteomes" id="UP000649259"/>
    </source>
</evidence>
<dbReference type="Proteomes" id="UP000649259">
    <property type="component" value="Unassembled WGS sequence"/>
</dbReference>
<sequence>MPSSDVRGHVTCDLQILRVEALPFGWIFYWGTVRAGSALGWEATVLFWWIVKASG</sequence>
<gene>
    <name evidence="1" type="ORF">Saso_70280</name>
</gene>
<dbReference type="EMBL" id="BNEB01000005">
    <property type="protein sequence ID" value="GHI65378.1"/>
    <property type="molecule type" value="Genomic_DNA"/>
</dbReference>